<gene>
    <name evidence="1" type="ORF">LCGC14_3135160</name>
</gene>
<reference evidence="1" key="1">
    <citation type="journal article" date="2015" name="Nature">
        <title>Complex archaea that bridge the gap between prokaryotes and eukaryotes.</title>
        <authorList>
            <person name="Spang A."/>
            <person name="Saw J.H."/>
            <person name="Jorgensen S.L."/>
            <person name="Zaremba-Niedzwiedzka K."/>
            <person name="Martijn J."/>
            <person name="Lind A.E."/>
            <person name="van Eijk R."/>
            <person name="Schleper C."/>
            <person name="Guy L."/>
            <person name="Ettema T.J."/>
        </authorList>
    </citation>
    <scope>NUCLEOTIDE SEQUENCE</scope>
</reference>
<sequence length="339" mass="38671">NLQDAGFETGFTSLYWTYGTGFPKASNTAKNIDKRVDRQIEKLYTNYYDSIKELVCNLKNVNIVKKLFQKNQIEVGINIPKKDFVLVNVTDNMQENIHQLLDVIVVELNLKKVDVMLEKITIAQKNVGMKIKQEVTNVNIVKKNLLPHNVMANEKDSVQNNVIIYQCKNIMDKIKVEEALKTELGKQVFLKEMDTNVNFNYVELMNILKHIILNQSQTFQSLDTKNQMELLTAINVIITKSTMECLITNMANMWGIELKEKNIESNSKLFNLTNKRLGVERTEIIGQRQFERTPLKADGTKGGDTFHGQTYSDKKQGNILAPVTSQAKALDGSYLGFQP</sequence>
<proteinExistence type="predicted"/>
<accession>A0A0F8Y5K9</accession>
<feature type="non-terminal residue" evidence="1">
    <location>
        <position position="1"/>
    </location>
</feature>
<name>A0A0F8Y5K9_9ZZZZ</name>
<dbReference type="AlphaFoldDB" id="A0A0F8Y5K9"/>
<comment type="caution">
    <text evidence="1">The sequence shown here is derived from an EMBL/GenBank/DDBJ whole genome shotgun (WGS) entry which is preliminary data.</text>
</comment>
<dbReference type="EMBL" id="LAZR01068547">
    <property type="protein sequence ID" value="KKK49429.1"/>
    <property type="molecule type" value="Genomic_DNA"/>
</dbReference>
<protein>
    <submittedName>
        <fullName evidence="1">Uncharacterized protein</fullName>
    </submittedName>
</protein>
<evidence type="ECO:0000313" key="1">
    <source>
        <dbReference type="EMBL" id="KKK49429.1"/>
    </source>
</evidence>
<feature type="non-terminal residue" evidence="1">
    <location>
        <position position="339"/>
    </location>
</feature>
<organism evidence="1">
    <name type="scientific">marine sediment metagenome</name>
    <dbReference type="NCBI Taxonomy" id="412755"/>
    <lineage>
        <taxon>unclassified sequences</taxon>
        <taxon>metagenomes</taxon>
        <taxon>ecological metagenomes</taxon>
    </lineage>
</organism>